<evidence type="ECO:0000256" key="1">
    <source>
        <dbReference type="SAM" id="MobiDB-lite"/>
    </source>
</evidence>
<organism evidence="3 4">
    <name type="scientific">Planotetraspora silvatica</name>
    <dbReference type="NCBI Taxonomy" id="234614"/>
    <lineage>
        <taxon>Bacteria</taxon>
        <taxon>Bacillati</taxon>
        <taxon>Actinomycetota</taxon>
        <taxon>Actinomycetes</taxon>
        <taxon>Streptosporangiales</taxon>
        <taxon>Streptosporangiaceae</taxon>
        <taxon>Planotetraspora</taxon>
    </lineage>
</organism>
<dbReference type="EMBL" id="BOOQ01000009">
    <property type="protein sequence ID" value="GII45131.1"/>
    <property type="molecule type" value="Genomic_DNA"/>
</dbReference>
<sequence>MSSLPLIIALVLAGGMLVGYIAVLVGIKREDKAMSLTSAPDGQSARLARHVTGLHVRGGGPTGRIAPKASTRPGRAAATSPVRRCVAR</sequence>
<evidence type="ECO:0000313" key="4">
    <source>
        <dbReference type="Proteomes" id="UP000644610"/>
    </source>
</evidence>
<dbReference type="Proteomes" id="UP000644610">
    <property type="component" value="Unassembled WGS sequence"/>
</dbReference>
<feature type="transmembrane region" description="Helical" evidence="2">
    <location>
        <begin position="6"/>
        <end position="27"/>
    </location>
</feature>
<keyword evidence="2" id="KW-0472">Membrane</keyword>
<keyword evidence="2" id="KW-0812">Transmembrane</keyword>
<protein>
    <submittedName>
        <fullName evidence="3">Uncharacterized protein</fullName>
    </submittedName>
</protein>
<keyword evidence="4" id="KW-1185">Reference proteome</keyword>
<gene>
    <name evidence="3" type="ORF">Psi02_15550</name>
</gene>
<reference evidence="3" key="1">
    <citation type="submission" date="2021-01" db="EMBL/GenBank/DDBJ databases">
        <title>Whole genome shotgun sequence of Planotetraspora silvatica NBRC 100141.</title>
        <authorList>
            <person name="Komaki H."/>
            <person name="Tamura T."/>
        </authorList>
    </citation>
    <scope>NUCLEOTIDE SEQUENCE</scope>
    <source>
        <strain evidence="3">NBRC 100141</strain>
    </source>
</reference>
<keyword evidence="2" id="KW-1133">Transmembrane helix</keyword>
<accession>A0A8J3UIK5</accession>
<name>A0A8J3UIK5_9ACTN</name>
<evidence type="ECO:0000256" key="2">
    <source>
        <dbReference type="SAM" id="Phobius"/>
    </source>
</evidence>
<dbReference type="AlphaFoldDB" id="A0A8J3UIK5"/>
<proteinExistence type="predicted"/>
<evidence type="ECO:0000313" key="3">
    <source>
        <dbReference type="EMBL" id="GII45131.1"/>
    </source>
</evidence>
<feature type="region of interest" description="Disordered" evidence="1">
    <location>
        <begin position="54"/>
        <end position="88"/>
    </location>
</feature>
<comment type="caution">
    <text evidence="3">The sequence shown here is derived from an EMBL/GenBank/DDBJ whole genome shotgun (WGS) entry which is preliminary data.</text>
</comment>